<sequence>MEKRIIGRGVLLGALGGLLAFLFARILSEPLIDRAIDYEAGRDEAQEALDKAAGHSMHGMGETELFTRTEQANAGLGFGVIVFGIAMGALFAVVYYLALRRAGRIAPRPLALLVSGGMFLALYAVPFLKYPANPPSVGHADTIEERTGLYLAMIVITAVVLLGAVWLGRRLASRWGDWAATVAAAVSFVVVMGVVLALMPSLGRLSANASFGDFDTETPQPLTDPAGRIVYPGFPADDLYHFRLYAFGAQLILWLVIGVGFAWLAPRLLGERTPATESGEPAPAA</sequence>
<dbReference type="EMBL" id="JACHIT010000002">
    <property type="protein sequence ID" value="MBB5916177.1"/>
    <property type="molecule type" value="Genomic_DNA"/>
</dbReference>
<comment type="caution">
    <text evidence="2">The sequence shown here is derived from an EMBL/GenBank/DDBJ whole genome shotgun (WGS) entry which is preliminary data.</text>
</comment>
<feature type="transmembrane region" description="Helical" evidence="1">
    <location>
        <begin position="76"/>
        <end position="98"/>
    </location>
</feature>
<dbReference type="Pfam" id="PF09490">
    <property type="entry name" value="CbtA"/>
    <property type="match status" value="1"/>
</dbReference>
<proteinExistence type="predicted"/>
<keyword evidence="1" id="KW-1133">Transmembrane helix</keyword>
<protein>
    <recommendedName>
        <fullName evidence="4">Cobalt transporter</fullName>
    </recommendedName>
</protein>
<organism evidence="2 3">
    <name type="scientific">Nocardia transvalensis</name>
    <dbReference type="NCBI Taxonomy" id="37333"/>
    <lineage>
        <taxon>Bacteria</taxon>
        <taxon>Bacillati</taxon>
        <taxon>Actinomycetota</taxon>
        <taxon>Actinomycetes</taxon>
        <taxon>Mycobacteriales</taxon>
        <taxon>Nocardiaceae</taxon>
        <taxon>Nocardia</taxon>
    </lineage>
</organism>
<reference evidence="2 3" key="1">
    <citation type="submission" date="2020-08" db="EMBL/GenBank/DDBJ databases">
        <title>Sequencing the genomes of 1000 actinobacteria strains.</title>
        <authorList>
            <person name="Klenk H.-P."/>
        </authorList>
    </citation>
    <scope>NUCLEOTIDE SEQUENCE [LARGE SCALE GENOMIC DNA]</scope>
    <source>
        <strain evidence="2 3">DSM 43582</strain>
    </source>
</reference>
<evidence type="ECO:0008006" key="4">
    <source>
        <dbReference type="Google" id="ProtNLM"/>
    </source>
</evidence>
<feature type="transmembrane region" description="Helical" evidence="1">
    <location>
        <begin position="244"/>
        <end position="265"/>
    </location>
</feature>
<name>A0A7W9PHD2_9NOCA</name>
<accession>A0A7W9PHD2</accession>
<dbReference type="RefSeq" id="WP_040752379.1">
    <property type="nucleotide sequence ID" value="NZ_JACHIT010000002.1"/>
</dbReference>
<evidence type="ECO:0000313" key="3">
    <source>
        <dbReference type="Proteomes" id="UP000540412"/>
    </source>
</evidence>
<feature type="transmembrane region" description="Helical" evidence="1">
    <location>
        <begin position="110"/>
        <end position="128"/>
    </location>
</feature>
<evidence type="ECO:0000313" key="2">
    <source>
        <dbReference type="EMBL" id="MBB5916177.1"/>
    </source>
</evidence>
<feature type="transmembrane region" description="Helical" evidence="1">
    <location>
        <begin position="148"/>
        <end position="167"/>
    </location>
</feature>
<gene>
    <name evidence="2" type="ORF">BJY24_005089</name>
</gene>
<keyword evidence="1" id="KW-0812">Transmembrane</keyword>
<evidence type="ECO:0000256" key="1">
    <source>
        <dbReference type="SAM" id="Phobius"/>
    </source>
</evidence>
<feature type="transmembrane region" description="Helical" evidence="1">
    <location>
        <begin position="179"/>
        <end position="199"/>
    </location>
</feature>
<keyword evidence="1" id="KW-0472">Membrane</keyword>
<keyword evidence="3" id="KW-1185">Reference proteome</keyword>
<dbReference type="AlphaFoldDB" id="A0A7W9PHD2"/>
<dbReference type="Proteomes" id="UP000540412">
    <property type="component" value="Unassembled WGS sequence"/>
</dbReference>
<dbReference type="InterPro" id="IPR012666">
    <property type="entry name" value="CbtA_put"/>
</dbReference>